<evidence type="ECO:0000313" key="3">
    <source>
        <dbReference type="Proteomes" id="UP000599688"/>
    </source>
</evidence>
<dbReference type="RefSeq" id="WP_188405548.1">
    <property type="nucleotide sequence ID" value="NZ_BMGL01000004.1"/>
</dbReference>
<dbReference type="Proteomes" id="UP000599688">
    <property type="component" value="Unassembled WGS sequence"/>
</dbReference>
<keyword evidence="3" id="KW-1185">Reference proteome</keyword>
<organism evidence="2 3">
    <name type="scientific">Psychroflexus salis</name>
    <dbReference type="NCBI Taxonomy" id="1526574"/>
    <lineage>
        <taxon>Bacteria</taxon>
        <taxon>Pseudomonadati</taxon>
        <taxon>Bacteroidota</taxon>
        <taxon>Flavobacteriia</taxon>
        <taxon>Flavobacteriales</taxon>
        <taxon>Flavobacteriaceae</taxon>
        <taxon>Psychroflexus</taxon>
    </lineage>
</organism>
<evidence type="ECO:0000313" key="2">
    <source>
        <dbReference type="EMBL" id="GGE09117.1"/>
    </source>
</evidence>
<feature type="chain" id="PRO_5037387980" description="Lipoprotein" evidence="1">
    <location>
        <begin position="19"/>
        <end position="211"/>
    </location>
</feature>
<sequence length="211" mass="23601">MKKILLLLFVAAMTISCAVTIPMQSNLSDQTMLLAKNKNIKANYNLKSNVVDGPIALTSVTRNGNESSNQGSLEYASETAFKRMWSAYFSSKFNDYADDEMDVLVELVDLRLRKQSGTSIGESMLTGNTKYNVEAIAVVYFSVNYEGKNYENEFEVVASDYNESQSMQSGNNYYTANQTNPTQQKSKLLESCLNKSIIQFENFVSSVILNN</sequence>
<gene>
    <name evidence="2" type="ORF">GCM10010831_08340</name>
</gene>
<keyword evidence="1" id="KW-0732">Signal</keyword>
<dbReference type="PROSITE" id="PS51257">
    <property type="entry name" value="PROKAR_LIPOPROTEIN"/>
    <property type="match status" value="1"/>
</dbReference>
<comment type="caution">
    <text evidence="2">The sequence shown here is derived from an EMBL/GenBank/DDBJ whole genome shotgun (WGS) entry which is preliminary data.</text>
</comment>
<reference evidence="2 3" key="1">
    <citation type="journal article" date="2014" name="Int. J. Syst. Evol. Microbiol.">
        <title>Complete genome sequence of Corynebacterium casei LMG S-19264T (=DSM 44701T), isolated from a smear-ripened cheese.</title>
        <authorList>
            <consortium name="US DOE Joint Genome Institute (JGI-PGF)"/>
            <person name="Walter F."/>
            <person name="Albersmeier A."/>
            <person name="Kalinowski J."/>
            <person name="Ruckert C."/>
        </authorList>
    </citation>
    <scope>NUCLEOTIDE SEQUENCE [LARGE SCALE GENOMIC DNA]</scope>
    <source>
        <strain evidence="2 3">CGMCC 1.12925</strain>
    </source>
</reference>
<evidence type="ECO:0000256" key="1">
    <source>
        <dbReference type="SAM" id="SignalP"/>
    </source>
</evidence>
<dbReference type="EMBL" id="BMGL01000004">
    <property type="protein sequence ID" value="GGE09117.1"/>
    <property type="molecule type" value="Genomic_DNA"/>
</dbReference>
<feature type="signal peptide" evidence="1">
    <location>
        <begin position="1"/>
        <end position="18"/>
    </location>
</feature>
<name>A0A916ZQI1_9FLAO</name>
<accession>A0A916ZQI1</accession>
<evidence type="ECO:0008006" key="4">
    <source>
        <dbReference type="Google" id="ProtNLM"/>
    </source>
</evidence>
<dbReference type="AlphaFoldDB" id="A0A916ZQI1"/>
<proteinExistence type="predicted"/>
<protein>
    <recommendedName>
        <fullName evidence="4">Lipoprotein</fullName>
    </recommendedName>
</protein>